<evidence type="ECO:0000256" key="11">
    <source>
        <dbReference type="ARBA" id="ARBA00059330"/>
    </source>
</evidence>
<dbReference type="Pfam" id="PF00191">
    <property type="entry name" value="Annexin"/>
    <property type="match status" value="3"/>
</dbReference>
<keyword evidence="7 14" id="KW-0677">Repeat</keyword>
<keyword evidence="5" id="KW-0964">Secreted</keyword>
<dbReference type="InterPro" id="IPR001464">
    <property type="entry name" value="Annexin"/>
</dbReference>
<dbReference type="GO" id="GO:0001786">
    <property type="term" value="F:phosphatidylserine binding"/>
    <property type="evidence" value="ECO:0007669"/>
    <property type="project" value="TreeGrafter"/>
</dbReference>
<evidence type="ECO:0000256" key="3">
    <source>
        <dbReference type="ARBA" id="ARBA00007831"/>
    </source>
</evidence>
<accession>A0A3P7LB95</accession>
<dbReference type="FunFam" id="1.10.220.10:FF:000005">
    <property type="entry name" value="Annexin"/>
    <property type="match status" value="1"/>
</dbReference>
<keyword evidence="8 14" id="KW-0106">Calcium</keyword>
<dbReference type="SMART" id="SM00335">
    <property type="entry name" value="ANX"/>
    <property type="match status" value="3"/>
</dbReference>
<comment type="similarity">
    <text evidence="3 14">Belongs to the annexin family.</text>
</comment>
<dbReference type="InterPro" id="IPR037104">
    <property type="entry name" value="Annexin_sf"/>
</dbReference>
<evidence type="ECO:0000256" key="2">
    <source>
        <dbReference type="ARBA" id="ARBA00004550"/>
    </source>
</evidence>
<dbReference type="AlphaFoldDB" id="A0A3P7LB95"/>
<dbReference type="InterPro" id="IPR018252">
    <property type="entry name" value="Annexin_repeat_CS"/>
</dbReference>
<comment type="subcellular location">
    <subcellularLocation>
        <location evidence="1">Host cell</location>
    </subcellularLocation>
    <subcellularLocation>
        <location evidence="2">Secreted</location>
        <location evidence="2">Extracellular exosome</location>
    </subcellularLocation>
    <subcellularLocation>
        <location evidence="12">Tegument</location>
    </subcellularLocation>
</comment>
<evidence type="ECO:0000256" key="5">
    <source>
        <dbReference type="ARBA" id="ARBA00022525"/>
    </source>
</evidence>
<organism evidence="15 16">
    <name type="scientific">Dibothriocephalus latus</name>
    <name type="common">Fish tapeworm</name>
    <name type="synonym">Diphyllobothrium latum</name>
    <dbReference type="NCBI Taxonomy" id="60516"/>
    <lineage>
        <taxon>Eukaryota</taxon>
        <taxon>Metazoa</taxon>
        <taxon>Spiralia</taxon>
        <taxon>Lophotrochozoa</taxon>
        <taxon>Platyhelminthes</taxon>
        <taxon>Cestoda</taxon>
        <taxon>Eucestoda</taxon>
        <taxon>Diphyllobothriidea</taxon>
        <taxon>Diphyllobothriidae</taxon>
        <taxon>Dibothriocephalus</taxon>
    </lineage>
</organism>
<sequence>MKLVAYIDDWNSVGFWGTDEQRIIAILSKRSAAQRKQIAEKYKASYGKSLEKALKSELSGKFEDLVLSSLLDPAELLAKYCLDAVDRVVFKRDMEKDIKGDTSGDLERVLVSMLQGCREETLVANPQQAAADADALYRAGEKRMGTDEGTFIRVLTQRSFVQIREIAKCYQQKYGKSLQKAVEKETSGYFEKTLVAIIKYAEDKNELFATWFYESMAGAGTRDTDLQRLVLSRCELDLEDIKRAYQAKYNKSLAKAIEGDTSGDYRRMLLALVN</sequence>
<dbReference type="GO" id="GO:0043657">
    <property type="term" value="C:host cell"/>
    <property type="evidence" value="ECO:0007669"/>
    <property type="project" value="UniProtKB-SubCell"/>
</dbReference>
<comment type="domain">
    <text evidence="14">A pair of annexin repeats may form one binding site for calcium and phospholipid.</text>
</comment>
<evidence type="ECO:0000256" key="7">
    <source>
        <dbReference type="ARBA" id="ARBA00022737"/>
    </source>
</evidence>
<dbReference type="PROSITE" id="PS00223">
    <property type="entry name" value="ANNEXIN_1"/>
    <property type="match status" value="2"/>
</dbReference>
<dbReference type="FunFam" id="1.10.220.10:FF:000002">
    <property type="entry name" value="Annexin"/>
    <property type="match status" value="1"/>
</dbReference>
<reference evidence="15 16" key="1">
    <citation type="submission" date="2018-11" db="EMBL/GenBank/DDBJ databases">
        <authorList>
            <consortium name="Pathogen Informatics"/>
        </authorList>
    </citation>
    <scope>NUCLEOTIDE SEQUENCE [LARGE SCALE GENOMIC DNA]</scope>
</reference>
<dbReference type="PANTHER" id="PTHR10502">
    <property type="entry name" value="ANNEXIN"/>
    <property type="match status" value="1"/>
</dbReference>
<gene>
    <name evidence="15" type="ORF">DILT_LOCUS6541</name>
</gene>
<dbReference type="PANTHER" id="PTHR10502:SF102">
    <property type="entry name" value="ANNEXIN B11"/>
    <property type="match status" value="1"/>
</dbReference>
<keyword evidence="6" id="KW-0479">Metal-binding</keyword>
<dbReference type="InterPro" id="IPR018502">
    <property type="entry name" value="Annexin_repeat"/>
</dbReference>
<name>A0A3P7LB95_DIBLA</name>
<dbReference type="PROSITE" id="PS51897">
    <property type="entry name" value="ANNEXIN_2"/>
    <property type="match status" value="3"/>
</dbReference>
<protein>
    <recommendedName>
        <fullName evidence="13 14">Annexin</fullName>
    </recommendedName>
</protein>
<evidence type="ECO:0000313" key="16">
    <source>
        <dbReference type="Proteomes" id="UP000281553"/>
    </source>
</evidence>
<dbReference type="Gene3D" id="1.10.220.10">
    <property type="entry name" value="Annexin"/>
    <property type="match status" value="4"/>
</dbReference>
<dbReference type="PRINTS" id="PR00196">
    <property type="entry name" value="ANNEXIN"/>
</dbReference>
<dbReference type="GO" id="GO:0005544">
    <property type="term" value="F:calcium-dependent phospholipid binding"/>
    <property type="evidence" value="ECO:0007669"/>
    <property type="project" value="UniProtKB-KW"/>
</dbReference>
<dbReference type="GO" id="GO:0005509">
    <property type="term" value="F:calcium ion binding"/>
    <property type="evidence" value="ECO:0007669"/>
    <property type="project" value="InterPro"/>
</dbReference>
<evidence type="ECO:0000313" key="15">
    <source>
        <dbReference type="EMBL" id="VDN10710.1"/>
    </source>
</evidence>
<dbReference type="Proteomes" id="UP000281553">
    <property type="component" value="Unassembled WGS sequence"/>
</dbReference>
<evidence type="ECO:0000256" key="8">
    <source>
        <dbReference type="ARBA" id="ARBA00022837"/>
    </source>
</evidence>
<dbReference type="GO" id="GO:0005737">
    <property type="term" value="C:cytoplasm"/>
    <property type="evidence" value="ECO:0007669"/>
    <property type="project" value="TreeGrafter"/>
</dbReference>
<comment type="subunit">
    <text evidence="4">Homodimer.</text>
</comment>
<evidence type="ECO:0000256" key="6">
    <source>
        <dbReference type="ARBA" id="ARBA00022723"/>
    </source>
</evidence>
<keyword evidence="10 14" id="KW-0111">Calcium/phospholipid-binding</keyword>
<dbReference type="GO" id="GO:0005576">
    <property type="term" value="C:extracellular region"/>
    <property type="evidence" value="ECO:0007669"/>
    <property type="project" value="UniProtKB-SubCell"/>
</dbReference>
<evidence type="ECO:0000256" key="1">
    <source>
        <dbReference type="ARBA" id="ARBA00004340"/>
    </source>
</evidence>
<dbReference type="EMBL" id="UYRU01049769">
    <property type="protein sequence ID" value="VDN10710.1"/>
    <property type="molecule type" value="Genomic_DNA"/>
</dbReference>
<evidence type="ECO:0000256" key="14">
    <source>
        <dbReference type="RuleBase" id="RU003540"/>
    </source>
</evidence>
<evidence type="ECO:0000256" key="13">
    <source>
        <dbReference type="ARBA" id="ARBA00077076"/>
    </source>
</evidence>
<comment type="function">
    <text evidence="11">Involved in reproduction of the worm. Involved in host-parasite interaction. Delivered into the host cell by means of parasite exosomes. Binds to acidic phospholipid membranes in a calcium-dependent manner in vitro. Causes aggregation of liposomes in the presence of calcium, but not in its absence. Likely to promote membrane fusion. May provide structural integrity within the tegument.</text>
</comment>
<evidence type="ECO:0000256" key="9">
    <source>
        <dbReference type="ARBA" id="ARBA00023216"/>
    </source>
</evidence>
<dbReference type="SUPFAM" id="SSF47874">
    <property type="entry name" value="Annexin"/>
    <property type="match status" value="1"/>
</dbReference>
<evidence type="ECO:0000256" key="12">
    <source>
        <dbReference type="ARBA" id="ARBA00060393"/>
    </source>
</evidence>
<evidence type="ECO:0000256" key="10">
    <source>
        <dbReference type="ARBA" id="ARBA00023302"/>
    </source>
</evidence>
<dbReference type="GO" id="GO:0005886">
    <property type="term" value="C:plasma membrane"/>
    <property type="evidence" value="ECO:0007669"/>
    <property type="project" value="TreeGrafter"/>
</dbReference>
<evidence type="ECO:0000256" key="4">
    <source>
        <dbReference type="ARBA" id="ARBA00011738"/>
    </source>
</evidence>
<dbReference type="OrthoDB" id="37886at2759"/>
<keyword evidence="16" id="KW-1185">Reference proteome</keyword>
<keyword evidence="9 14" id="KW-0041">Annexin</keyword>
<dbReference type="FunFam" id="1.10.220.10:FF:000001">
    <property type="entry name" value="Annexin"/>
    <property type="match status" value="1"/>
</dbReference>
<proteinExistence type="inferred from homology"/>